<accession>A0ABV2BYA1</accession>
<name>A0ABV2BYA1_9GAMM</name>
<organism evidence="1 2">
    <name type="scientific">Aliikangiella maris</name>
    <dbReference type="NCBI Taxonomy" id="3162458"/>
    <lineage>
        <taxon>Bacteria</taxon>
        <taxon>Pseudomonadati</taxon>
        <taxon>Pseudomonadota</taxon>
        <taxon>Gammaproteobacteria</taxon>
        <taxon>Oceanospirillales</taxon>
        <taxon>Pleioneaceae</taxon>
        <taxon>Aliikangiella</taxon>
    </lineage>
</organism>
<evidence type="ECO:0000313" key="1">
    <source>
        <dbReference type="EMBL" id="MET1256902.1"/>
    </source>
</evidence>
<evidence type="ECO:0000313" key="2">
    <source>
        <dbReference type="Proteomes" id="UP001548189"/>
    </source>
</evidence>
<sequence length="159" mass="18217">MLNKINNWIDNLNRTYSEQKISCRQFLQPFAAFYSEAFLDNASYVVVDKIPKPEFPELSEMGLGDFIDMPASAITYKDTYYILVQSAESMRIHFHELVHVAQWQLLGAQGFISRYIQEIQQFGYAQAPLEKMAYALDGHFAQGGESIVVPNYVAKQLSF</sequence>
<dbReference type="RefSeq" id="WP_353897482.1">
    <property type="nucleotide sequence ID" value="NZ_JBEVCJ010000030.1"/>
</dbReference>
<dbReference type="EMBL" id="JBEVCJ010000030">
    <property type="protein sequence ID" value="MET1256902.1"/>
    <property type="molecule type" value="Genomic_DNA"/>
</dbReference>
<gene>
    <name evidence="1" type="ORF">ABVT43_17300</name>
</gene>
<protein>
    <recommendedName>
        <fullName evidence="3">DUF4157 domain-containing protein</fullName>
    </recommendedName>
</protein>
<proteinExistence type="predicted"/>
<reference evidence="1 2" key="1">
    <citation type="submission" date="2024-06" db="EMBL/GenBank/DDBJ databases">
        <authorList>
            <person name="Li F."/>
        </authorList>
    </citation>
    <scope>NUCLEOTIDE SEQUENCE [LARGE SCALE GENOMIC DNA]</scope>
    <source>
        <strain evidence="1 2">GXAS 311</strain>
    </source>
</reference>
<comment type="caution">
    <text evidence="1">The sequence shown here is derived from an EMBL/GenBank/DDBJ whole genome shotgun (WGS) entry which is preliminary data.</text>
</comment>
<keyword evidence="2" id="KW-1185">Reference proteome</keyword>
<evidence type="ECO:0008006" key="3">
    <source>
        <dbReference type="Google" id="ProtNLM"/>
    </source>
</evidence>
<dbReference type="Proteomes" id="UP001548189">
    <property type="component" value="Unassembled WGS sequence"/>
</dbReference>